<feature type="domain" description="Peptidase S1" evidence="3">
    <location>
        <begin position="1"/>
        <end position="163"/>
    </location>
</feature>
<protein>
    <recommendedName>
        <fullName evidence="3">Peptidase S1 domain-containing protein</fullName>
    </recommendedName>
</protein>
<comment type="similarity">
    <text evidence="2">Belongs to the peptidase S1 family. CLIP subfamily.</text>
</comment>
<dbReference type="EMBL" id="JAVRBK010000005">
    <property type="protein sequence ID" value="KAK5643983.1"/>
    <property type="molecule type" value="Genomic_DNA"/>
</dbReference>
<organism evidence="4 5">
    <name type="scientific">Pyrocoelia pectoralis</name>
    <dbReference type="NCBI Taxonomy" id="417401"/>
    <lineage>
        <taxon>Eukaryota</taxon>
        <taxon>Metazoa</taxon>
        <taxon>Ecdysozoa</taxon>
        <taxon>Arthropoda</taxon>
        <taxon>Hexapoda</taxon>
        <taxon>Insecta</taxon>
        <taxon>Pterygota</taxon>
        <taxon>Neoptera</taxon>
        <taxon>Endopterygota</taxon>
        <taxon>Coleoptera</taxon>
        <taxon>Polyphaga</taxon>
        <taxon>Elateriformia</taxon>
        <taxon>Elateroidea</taxon>
        <taxon>Lampyridae</taxon>
        <taxon>Lampyrinae</taxon>
        <taxon>Pyrocoelia</taxon>
    </lineage>
</organism>
<dbReference type="PANTHER" id="PTHR24256">
    <property type="entry name" value="TRYPTASE-RELATED"/>
    <property type="match status" value="1"/>
</dbReference>
<dbReference type="GO" id="GO:0004252">
    <property type="term" value="F:serine-type endopeptidase activity"/>
    <property type="evidence" value="ECO:0007669"/>
    <property type="project" value="InterPro"/>
</dbReference>
<reference evidence="4 5" key="1">
    <citation type="journal article" date="2024" name="Insects">
        <title>An Improved Chromosome-Level Genome Assembly of the Firefly Pyrocoelia pectoralis.</title>
        <authorList>
            <person name="Fu X."/>
            <person name="Meyer-Rochow V.B."/>
            <person name="Ballantyne L."/>
            <person name="Zhu X."/>
        </authorList>
    </citation>
    <scope>NUCLEOTIDE SEQUENCE [LARGE SCALE GENOMIC DNA]</scope>
    <source>
        <strain evidence="4">XCY_ONT2</strain>
    </source>
</reference>
<dbReference type="Proteomes" id="UP001329430">
    <property type="component" value="Chromosome 5"/>
</dbReference>
<evidence type="ECO:0000256" key="2">
    <source>
        <dbReference type="ARBA" id="ARBA00024195"/>
    </source>
</evidence>
<proteinExistence type="inferred from homology"/>
<dbReference type="SMART" id="SM00020">
    <property type="entry name" value="Tryp_SPc"/>
    <property type="match status" value="1"/>
</dbReference>
<name>A0AAN7VEV6_9COLE</name>
<evidence type="ECO:0000313" key="4">
    <source>
        <dbReference type="EMBL" id="KAK5643983.1"/>
    </source>
</evidence>
<dbReference type="InterPro" id="IPR001254">
    <property type="entry name" value="Trypsin_dom"/>
</dbReference>
<evidence type="ECO:0000256" key="1">
    <source>
        <dbReference type="ARBA" id="ARBA00023157"/>
    </source>
</evidence>
<dbReference type="Pfam" id="PF00089">
    <property type="entry name" value="Trypsin"/>
    <property type="match status" value="1"/>
</dbReference>
<dbReference type="InterPro" id="IPR043504">
    <property type="entry name" value="Peptidase_S1_PA_chymotrypsin"/>
</dbReference>
<dbReference type="Gene3D" id="2.40.10.10">
    <property type="entry name" value="Trypsin-like serine proteases"/>
    <property type="match status" value="1"/>
</dbReference>
<keyword evidence="5" id="KW-1185">Reference proteome</keyword>
<comment type="caution">
    <text evidence="4">The sequence shown here is derived from an EMBL/GenBank/DDBJ whole genome shotgun (WGS) entry which is preliminary data.</text>
</comment>
<keyword evidence="1" id="KW-1015">Disulfide bond</keyword>
<sequence length="165" mass="18425">MISRSLNLTPLLSFRVSLTRKSRKAYRAISDYIKPICLPTEGNSLVHPGDKTILAGWGQNTAGESAATKNVVVRRVITNEECQQLFPKQDITIHDNLLCTQTLKDYKDCTFTGDGGAPLMLKSGDTWYQEGILSFGAPACRTDFPDGNIRVSKYIQWINEKLIEN</sequence>
<dbReference type="PROSITE" id="PS50240">
    <property type="entry name" value="TRYPSIN_DOM"/>
    <property type="match status" value="1"/>
</dbReference>
<evidence type="ECO:0000259" key="3">
    <source>
        <dbReference type="PROSITE" id="PS50240"/>
    </source>
</evidence>
<dbReference type="InterPro" id="IPR009003">
    <property type="entry name" value="Peptidase_S1_PA"/>
</dbReference>
<evidence type="ECO:0000313" key="5">
    <source>
        <dbReference type="Proteomes" id="UP001329430"/>
    </source>
</evidence>
<dbReference type="GO" id="GO:0006508">
    <property type="term" value="P:proteolysis"/>
    <property type="evidence" value="ECO:0007669"/>
    <property type="project" value="InterPro"/>
</dbReference>
<gene>
    <name evidence="4" type="ORF">RI129_007828</name>
</gene>
<dbReference type="AlphaFoldDB" id="A0AAN7VEV6"/>
<accession>A0AAN7VEV6</accession>
<dbReference type="InterPro" id="IPR051487">
    <property type="entry name" value="Ser/Thr_Proteases_Immune/Dev"/>
</dbReference>
<dbReference type="SUPFAM" id="SSF50494">
    <property type="entry name" value="Trypsin-like serine proteases"/>
    <property type="match status" value="1"/>
</dbReference>